<reference evidence="1" key="1">
    <citation type="journal article" date="2023" name="Mol. Biol. Evol.">
        <title>Third-Generation Sequencing Reveals the Adaptive Role of the Epigenome in Three Deep-Sea Polychaetes.</title>
        <authorList>
            <person name="Perez M."/>
            <person name="Aroh O."/>
            <person name="Sun Y."/>
            <person name="Lan Y."/>
            <person name="Juniper S.K."/>
            <person name="Young C.R."/>
            <person name="Angers B."/>
            <person name="Qian P.Y."/>
        </authorList>
    </citation>
    <scope>NUCLEOTIDE SEQUENCE</scope>
    <source>
        <strain evidence="1">R07B-5</strain>
    </source>
</reference>
<organism evidence="1 2">
    <name type="scientific">Ridgeia piscesae</name>
    <name type="common">Tubeworm</name>
    <dbReference type="NCBI Taxonomy" id="27915"/>
    <lineage>
        <taxon>Eukaryota</taxon>
        <taxon>Metazoa</taxon>
        <taxon>Spiralia</taxon>
        <taxon>Lophotrochozoa</taxon>
        <taxon>Annelida</taxon>
        <taxon>Polychaeta</taxon>
        <taxon>Sedentaria</taxon>
        <taxon>Canalipalpata</taxon>
        <taxon>Sabellida</taxon>
        <taxon>Siboglinidae</taxon>
        <taxon>Ridgeia</taxon>
    </lineage>
</organism>
<proteinExistence type="predicted"/>
<dbReference type="EMBL" id="JAODUO010002042">
    <property type="protein sequence ID" value="KAK2155775.1"/>
    <property type="molecule type" value="Genomic_DNA"/>
</dbReference>
<protein>
    <submittedName>
        <fullName evidence="1">Uncharacterized protein</fullName>
    </submittedName>
</protein>
<evidence type="ECO:0000313" key="1">
    <source>
        <dbReference type="EMBL" id="KAK2155775.1"/>
    </source>
</evidence>
<dbReference type="Proteomes" id="UP001209878">
    <property type="component" value="Unassembled WGS sequence"/>
</dbReference>
<keyword evidence="2" id="KW-1185">Reference proteome</keyword>
<sequence>MNCNFNKCYCEHCHSSRNGSVYRVRGQPAKKYGVPVGWSRIGLHTPVQAEAHDAFAKWHRAYHGTKTHRVADILKVGHLIRPGNTHFGDIAMGGEEVRVGHSSNIPEDMTTCIFLSPSFRYAAREAYATPSRYFDDETQTWYYAQVVIKVLVLPDSYGTCGQSVRTEFTKDPEIEDSEFEWYTKERGSIIIYGLLISLQGSDDGSDSDW</sequence>
<evidence type="ECO:0000313" key="2">
    <source>
        <dbReference type="Proteomes" id="UP001209878"/>
    </source>
</evidence>
<comment type="caution">
    <text evidence="1">The sequence shown here is derived from an EMBL/GenBank/DDBJ whole genome shotgun (WGS) entry which is preliminary data.</text>
</comment>
<dbReference type="AlphaFoldDB" id="A0AAD9JPK6"/>
<gene>
    <name evidence="1" type="ORF">NP493_2044g00004</name>
</gene>
<accession>A0AAD9JPK6</accession>
<name>A0AAD9JPK6_RIDPI</name>